<dbReference type="InterPro" id="IPR000215">
    <property type="entry name" value="Serpin_fam"/>
</dbReference>
<dbReference type="InterPro" id="IPR042185">
    <property type="entry name" value="Serpin_sf_2"/>
</dbReference>
<dbReference type="GO" id="GO:0005615">
    <property type="term" value="C:extracellular space"/>
    <property type="evidence" value="ECO:0007669"/>
    <property type="project" value="InterPro"/>
</dbReference>
<dbReference type="GO" id="GO:0004867">
    <property type="term" value="F:serine-type endopeptidase inhibitor activity"/>
    <property type="evidence" value="ECO:0007669"/>
    <property type="project" value="InterPro"/>
</dbReference>
<keyword evidence="3" id="KW-1185">Reference proteome</keyword>
<dbReference type="PANTHER" id="PTHR11461:SF211">
    <property type="entry name" value="GH10112P-RELATED"/>
    <property type="match status" value="1"/>
</dbReference>
<dbReference type="Proteomes" id="UP000887578">
    <property type="component" value="Unplaced"/>
</dbReference>
<dbReference type="Gene3D" id="2.30.39.10">
    <property type="entry name" value="Alpha-1-antitrypsin, domain 1"/>
    <property type="match status" value="1"/>
</dbReference>
<dbReference type="InterPro" id="IPR036186">
    <property type="entry name" value="Serpin_sf"/>
</dbReference>
<dbReference type="PROSITE" id="PS00284">
    <property type="entry name" value="SERPIN"/>
    <property type="match status" value="1"/>
</dbReference>
<name>A0A914P651_9BILA</name>
<reference evidence="4" key="1">
    <citation type="submission" date="2022-11" db="UniProtKB">
        <authorList>
            <consortium name="WormBaseParasite"/>
        </authorList>
    </citation>
    <scope>IDENTIFICATION</scope>
</reference>
<evidence type="ECO:0000256" key="1">
    <source>
        <dbReference type="ARBA" id="ARBA00009500"/>
    </source>
</evidence>
<accession>A0A914P651</accession>
<organism evidence="3 4">
    <name type="scientific">Panagrolaimus davidi</name>
    <dbReference type="NCBI Taxonomy" id="227884"/>
    <lineage>
        <taxon>Eukaryota</taxon>
        <taxon>Metazoa</taxon>
        <taxon>Ecdysozoa</taxon>
        <taxon>Nematoda</taxon>
        <taxon>Chromadorea</taxon>
        <taxon>Rhabditida</taxon>
        <taxon>Tylenchina</taxon>
        <taxon>Panagrolaimomorpha</taxon>
        <taxon>Panagrolaimoidea</taxon>
        <taxon>Panagrolaimidae</taxon>
        <taxon>Panagrolaimus</taxon>
    </lineage>
</organism>
<dbReference type="Gene3D" id="3.30.497.10">
    <property type="entry name" value="Antithrombin, subunit I, domain 2"/>
    <property type="match status" value="1"/>
</dbReference>
<dbReference type="InterPro" id="IPR023795">
    <property type="entry name" value="Serpin_CS"/>
</dbReference>
<proteinExistence type="inferred from homology"/>
<feature type="domain" description="Serpin" evidence="2">
    <location>
        <begin position="2"/>
        <end position="89"/>
    </location>
</feature>
<evidence type="ECO:0000259" key="2">
    <source>
        <dbReference type="Pfam" id="PF00079"/>
    </source>
</evidence>
<comment type="similarity">
    <text evidence="1">Belongs to the serpin family.</text>
</comment>
<sequence>MDISNEFQLKESLQKLGMKDAFEEDICNLTGMIKEPSKLDKIIHKTVMKTDEYGTEASAATSIYDLRCGGRIERFKADHPFLFFITTTMGDNSFKLFFFENLSRSFKNISPKNETS</sequence>
<evidence type="ECO:0000313" key="3">
    <source>
        <dbReference type="Proteomes" id="UP000887578"/>
    </source>
</evidence>
<dbReference type="InterPro" id="IPR023796">
    <property type="entry name" value="Serpin_dom"/>
</dbReference>
<protein>
    <submittedName>
        <fullName evidence="4">Serpin domain-containing protein</fullName>
    </submittedName>
</protein>
<dbReference type="Pfam" id="PF00079">
    <property type="entry name" value="Serpin"/>
    <property type="match status" value="1"/>
</dbReference>
<dbReference type="InterPro" id="IPR042178">
    <property type="entry name" value="Serpin_sf_1"/>
</dbReference>
<dbReference type="PANTHER" id="PTHR11461">
    <property type="entry name" value="SERINE PROTEASE INHIBITOR, SERPIN"/>
    <property type="match status" value="1"/>
</dbReference>
<dbReference type="AlphaFoldDB" id="A0A914P651"/>
<dbReference type="WBParaSite" id="PDA_v2.g10186.t1">
    <property type="protein sequence ID" value="PDA_v2.g10186.t1"/>
    <property type="gene ID" value="PDA_v2.g10186"/>
</dbReference>
<evidence type="ECO:0000313" key="4">
    <source>
        <dbReference type="WBParaSite" id="PDA_v2.g10186.t1"/>
    </source>
</evidence>
<dbReference type="SUPFAM" id="SSF56574">
    <property type="entry name" value="Serpins"/>
    <property type="match status" value="1"/>
</dbReference>